<accession>A0A7V4E2T8</accession>
<gene>
    <name evidence="1" type="ORF">ENU72_01660</name>
</gene>
<reference evidence="1" key="1">
    <citation type="journal article" date="2020" name="mSystems">
        <title>Genome- and Community-Level Interaction Insights into Carbon Utilization and Element Cycling Functions of Hydrothermarchaeota in Hydrothermal Sediment.</title>
        <authorList>
            <person name="Zhou Z."/>
            <person name="Liu Y."/>
            <person name="Xu W."/>
            <person name="Pan J."/>
            <person name="Luo Z.H."/>
            <person name="Li M."/>
        </authorList>
    </citation>
    <scope>NUCLEOTIDE SEQUENCE [LARGE SCALE GENOMIC DNA]</scope>
    <source>
        <strain evidence="1">SpSt-695</strain>
    </source>
</reference>
<sequence>MIKIIILICINLGVYKTIDYQKPANTYSPGLRTGEIVLKNPSSWILLIDDDGGDYDNPQGDTLYPDLQSYFKEALDIYYPGQYDIYEIKQNGPGPDTSILKNYEVVIWYTGECWNSAYWSTLEPQDEQNLAIYLDTLQGKLLFTSQDYFYDRYPNAGNFYPGQFPYDYLGLQYVNQDTIYPFGGIFQGVSGTVFENFSGYFSGVGVYSEGVPCWLDHILSYDAICNLKAMDSAMTDTINVGFQRNKGRYKVIYSNLGFEVISDLNIRADMIHAAIEWLKLSVEEKKFTYNEYIKFSNNRIYYSFPNQKETKIFIYDITGRIANSFTVSGKGCLYIKNTPGNYILKGQNIKIKGFIIR</sequence>
<organism evidence="1">
    <name type="scientific">candidate division WOR-3 bacterium</name>
    <dbReference type="NCBI Taxonomy" id="2052148"/>
    <lineage>
        <taxon>Bacteria</taxon>
        <taxon>Bacteria division WOR-3</taxon>
    </lineage>
</organism>
<dbReference type="AlphaFoldDB" id="A0A7V4E2T8"/>
<proteinExistence type="predicted"/>
<evidence type="ECO:0000313" key="1">
    <source>
        <dbReference type="EMBL" id="HGK53714.1"/>
    </source>
</evidence>
<protein>
    <submittedName>
        <fullName evidence="1">Uncharacterized protein</fullName>
    </submittedName>
</protein>
<dbReference type="EMBL" id="DTDP01000071">
    <property type="protein sequence ID" value="HGK53714.1"/>
    <property type="molecule type" value="Genomic_DNA"/>
</dbReference>
<comment type="caution">
    <text evidence="1">The sequence shown here is derived from an EMBL/GenBank/DDBJ whole genome shotgun (WGS) entry which is preliminary data.</text>
</comment>
<name>A0A7V4E2T8_UNCW3</name>